<dbReference type="GO" id="GO:0000287">
    <property type="term" value="F:magnesium ion binding"/>
    <property type="evidence" value="ECO:0007669"/>
    <property type="project" value="UniProtKB-UniRule"/>
</dbReference>
<protein>
    <recommendedName>
        <fullName evidence="7 8">Phosphoglucosamine mutase</fullName>
        <ecNumber evidence="6 8">5.4.2.10</ecNumber>
    </recommendedName>
</protein>
<keyword evidence="2 8" id="KW-0597">Phosphoprotein</keyword>
<dbReference type="InterPro" id="IPR016066">
    <property type="entry name" value="A-D-PHexomutase_CS"/>
</dbReference>
<dbReference type="InterPro" id="IPR050060">
    <property type="entry name" value="Phosphoglucosamine_mutase"/>
</dbReference>
<evidence type="ECO:0000259" key="15">
    <source>
        <dbReference type="Pfam" id="PF02880"/>
    </source>
</evidence>
<dbReference type="FunFam" id="3.40.120.10:FF:000002">
    <property type="entry name" value="Phosphoglucosamine mutase"/>
    <property type="match status" value="1"/>
</dbReference>
<evidence type="ECO:0000256" key="5">
    <source>
        <dbReference type="ARBA" id="ARBA00023235"/>
    </source>
</evidence>
<dbReference type="InterPro" id="IPR005844">
    <property type="entry name" value="A-D-PHexomutase_a/b/a-I"/>
</dbReference>
<comment type="cofactor">
    <cofactor evidence="8">
        <name>Mg(2+)</name>
        <dbReference type="ChEBI" id="CHEBI:18420"/>
    </cofactor>
    <text evidence="8">Binds 1 Mg(2+) ion per subunit.</text>
</comment>
<dbReference type="CDD" id="cd05802">
    <property type="entry name" value="GlmM"/>
    <property type="match status" value="1"/>
</dbReference>
<evidence type="ECO:0000256" key="9">
    <source>
        <dbReference type="RuleBase" id="RU004326"/>
    </source>
</evidence>
<comment type="PTM">
    <text evidence="8">Activated by phosphorylation.</text>
</comment>
<dbReference type="InterPro" id="IPR005843">
    <property type="entry name" value="A-D-PHexomutase_C"/>
</dbReference>
<evidence type="ECO:0000313" key="17">
    <source>
        <dbReference type="Proteomes" id="UP000007089"/>
    </source>
</evidence>
<dbReference type="Gene3D" id="3.30.310.50">
    <property type="entry name" value="Alpha-D-phosphohexomutase, C-terminal domain"/>
    <property type="match status" value="1"/>
</dbReference>
<name>B8JBG7_ANAD2</name>
<proteinExistence type="inferred from homology"/>
<feature type="compositionally biased region" description="Low complexity" evidence="11">
    <location>
        <begin position="1"/>
        <end position="12"/>
    </location>
</feature>
<feature type="domain" description="Alpha-D-phosphohexomutase alpha/beta/alpha" evidence="13">
    <location>
        <begin position="41"/>
        <end position="172"/>
    </location>
</feature>
<feature type="binding site" evidence="8">
    <location>
        <position position="292"/>
    </location>
    <ligand>
        <name>Mg(2+)</name>
        <dbReference type="ChEBI" id="CHEBI:18420"/>
    </ligand>
</feature>
<dbReference type="EC" id="5.4.2.10" evidence="6 8"/>
<comment type="function">
    <text evidence="8 10">Catalyzes the conversion of glucosamine-6-phosphate to glucosamine-1-phosphate.</text>
</comment>
<dbReference type="InterPro" id="IPR006352">
    <property type="entry name" value="GlmM_bact"/>
</dbReference>
<evidence type="ECO:0000256" key="3">
    <source>
        <dbReference type="ARBA" id="ARBA00022723"/>
    </source>
</evidence>
<evidence type="ECO:0000259" key="13">
    <source>
        <dbReference type="Pfam" id="PF02878"/>
    </source>
</evidence>
<dbReference type="GO" id="GO:0009252">
    <property type="term" value="P:peptidoglycan biosynthetic process"/>
    <property type="evidence" value="ECO:0007669"/>
    <property type="project" value="TreeGrafter"/>
</dbReference>
<dbReference type="InterPro" id="IPR016055">
    <property type="entry name" value="A-D-PHexomutase_a/b/a-I/II/III"/>
</dbReference>
<reference evidence="16" key="1">
    <citation type="submission" date="2009-01" db="EMBL/GenBank/DDBJ databases">
        <title>Complete sequence of Anaeromyxobacter dehalogenans 2CP-1.</title>
        <authorList>
            <consortium name="US DOE Joint Genome Institute"/>
            <person name="Lucas S."/>
            <person name="Copeland A."/>
            <person name="Lapidus A."/>
            <person name="Glavina del Rio T."/>
            <person name="Dalin E."/>
            <person name="Tice H."/>
            <person name="Bruce D."/>
            <person name="Goodwin L."/>
            <person name="Pitluck S."/>
            <person name="Saunders E."/>
            <person name="Brettin T."/>
            <person name="Detter J.C."/>
            <person name="Han C."/>
            <person name="Larimer F."/>
            <person name="Land M."/>
            <person name="Hauser L."/>
            <person name="Kyrpides N."/>
            <person name="Ovchinnikova G."/>
            <person name="Beliaev A.S."/>
            <person name="Richardson P."/>
        </authorList>
    </citation>
    <scope>NUCLEOTIDE SEQUENCE</scope>
    <source>
        <strain evidence="16">2CP-1</strain>
    </source>
</reference>
<dbReference type="KEGG" id="acp:A2cp1_2456"/>
<dbReference type="SUPFAM" id="SSF53738">
    <property type="entry name" value="Phosphoglucomutase, first 3 domains"/>
    <property type="match status" value="3"/>
</dbReference>
<feature type="domain" description="Alpha-D-phosphohexomutase alpha/beta/alpha" evidence="14">
    <location>
        <begin position="207"/>
        <end position="303"/>
    </location>
</feature>
<evidence type="ECO:0000259" key="12">
    <source>
        <dbReference type="Pfam" id="PF00408"/>
    </source>
</evidence>
<keyword evidence="3 8" id="KW-0479">Metal-binding</keyword>
<dbReference type="FunFam" id="3.30.310.50:FF:000001">
    <property type="entry name" value="Phosphoglucosamine mutase"/>
    <property type="match status" value="1"/>
</dbReference>
<evidence type="ECO:0000256" key="1">
    <source>
        <dbReference type="ARBA" id="ARBA00010231"/>
    </source>
</evidence>
<dbReference type="EMBL" id="CP001359">
    <property type="protein sequence ID" value="ACL65794.1"/>
    <property type="molecule type" value="Genomic_DNA"/>
</dbReference>
<dbReference type="GO" id="GO:0005975">
    <property type="term" value="P:carbohydrate metabolic process"/>
    <property type="evidence" value="ECO:0007669"/>
    <property type="project" value="InterPro"/>
</dbReference>
<feature type="active site" description="Phosphoserine intermediate" evidence="8">
    <location>
        <position position="140"/>
    </location>
</feature>
<keyword evidence="5 8" id="KW-0413">Isomerase</keyword>
<dbReference type="InterPro" id="IPR005845">
    <property type="entry name" value="A-D-PHexomutase_a/b/a-II"/>
</dbReference>
<gene>
    <name evidence="8" type="primary">glmM</name>
    <name evidence="16" type="ordered locus">A2cp1_2456</name>
</gene>
<feature type="domain" description="Alpha-D-phosphohexomutase C-terminal" evidence="12">
    <location>
        <begin position="423"/>
        <end position="489"/>
    </location>
</feature>
<evidence type="ECO:0000259" key="14">
    <source>
        <dbReference type="Pfam" id="PF02879"/>
    </source>
</evidence>
<dbReference type="GO" id="GO:0005829">
    <property type="term" value="C:cytosol"/>
    <property type="evidence" value="ECO:0007669"/>
    <property type="project" value="TreeGrafter"/>
</dbReference>
<evidence type="ECO:0000256" key="4">
    <source>
        <dbReference type="ARBA" id="ARBA00022842"/>
    </source>
</evidence>
<keyword evidence="17" id="KW-1185">Reference proteome</keyword>
<keyword evidence="4 8" id="KW-0460">Magnesium</keyword>
<accession>B8JBG7</accession>
<evidence type="ECO:0000256" key="10">
    <source>
        <dbReference type="RuleBase" id="RU004327"/>
    </source>
</evidence>
<evidence type="ECO:0000313" key="16">
    <source>
        <dbReference type="EMBL" id="ACL65794.1"/>
    </source>
</evidence>
<comment type="similarity">
    <text evidence="1 8 9">Belongs to the phosphohexose mutase family.</text>
</comment>
<dbReference type="NCBIfam" id="NF008139">
    <property type="entry name" value="PRK10887.1"/>
    <property type="match status" value="1"/>
</dbReference>
<sequence>MTTPATRTRPAAVGLPRRAPRTPGARNGVPAAPARPAPLARRLFGTDGVRGVANVHPMTAEMALQLGRALAYIVRSGPHRHRIVIGKDTRLSGYMLEQAIASGISSMGVDVMLCGPLPTPGIAFVTHSMRADAGVVISASHNPYQDNGIKFFSRDGFKLPDELELQIERLVLDAGEDDAGAEEFRALRPTATRIGKAKRIDDAIGRYAQFLKTIFPKELTLEGLTVVVDCAHGAAYHVAPVVFEELGAKVIPLNVKPDGKNINDACGAVHPESMARTVKRHGANLGLALDGDADRVILADEHGNVVDGDAIMALVGRDLLARKALAKKTVVATVMSNLGLERALAPLGGKVVRTAVGDRYVVEEMRRSGYSFGGEQSGHLVFLDHVTTGDGVAAGLNVLAVMVREGKPLSELARCFEPVPQALVNVEVREKRPVAELPSVVKAIAAAEKALGAEGRVLVRASGTENKVRVLVEGPDAKRARALADGIAAELRQAIG</sequence>
<dbReference type="HAMAP" id="MF_01554_B">
    <property type="entry name" value="GlmM_B"/>
    <property type="match status" value="1"/>
</dbReference>
<dbReference type="PRINTS" id="PR00509">
    <property type="entry name" value="PGMPMM"/>
</dbReference>
<dbReference type="Pfam" id="PF02879">
    <property type="entry name" value="PGM_PMM_II"/>
    <property type="match status" value="1"/>
</dbReference>
<dbReference type="InterPro" id="IPR036900">
    <property type="entry name" value="A-D-PHexomutase_C_sf"/>
</dbReference>
<dbReference type="GO" id="GO:0006048">
    <property type="term" value="P:UDP-N-acetylglucosamine biosynthetic process"/>
    <property type="evidence" value="ECO:0007669"/>
    <property type="project" value="TreeGrafter"/>
</dbReference>
<evidence type="ECO:0000256" key="7">
    <source>
        <dbReference type="ARBA" id="ARBA00068193"/>
    </source>
</evidence>
<feature type="binding site" description="via phosphate group" evidence="8">
    <location>
        <position position="140"/>
    </location>
    <ligand>
        <name>Mg(2+)</name>
        <dbReference type="ChEBI" id="CHEBI:18420"/>
    </ligand>
</feature>
<dbReference type="FunFam" id="3.40.120.10:FF:000001">
    <property type="entry name" value="Phosphoglucosamine mutase"/>
    <property type="match status" value="1"/>
</dbReference>
<feature type="binding site" evidence="8">
    <location>
        <position position="290"/>
    </location>
    <ligand>
        <name>Mg(2+)</name>
        <dbReference type="ChEBI" id="CHEBI:18420"/>
    </ligand>
</feature>
<dbReference type="NCBIfam" id="TIGR01455">
    <property type="entry name" value="glmM"/>
    <property type="match status" value="1"/>
</dbReference>
<dbReference type="GO" id="GO:0008966">
    <property type="term" value="F:phosphoglucosamine mutase activity"/>
    <property type="evidence" value="ECO:0007669"/>
    <property type="project" value="UniProtKB-UniRule"/>
</dbReference>
<evidence type="ECO:0000256" key="2">
    <source>
        <dbReference type="ARBA" id="ARBA00022553"/>
    </source>
</evidence>
<feature type="modified residue" description="Phosphoserine" evidence="8">
    <location>
        <position position="140"/>
    </location>
</feature>
<feature type="binding site" evidence="8">
    <location>
        <position position="294"/>
    </location>
    <ligand>
        <name>Mg(2+)</name>
        <dbReference type="ChEBI" id="CHEBI:18420"/>
    </ligand>
</feature>
<dbReference type="PANTHER" id="PTHR42946">
    <property type="entry name" value="PHOSPHOHEXOSE MUTASE"/>
    <property type="match status" value="1"/>
</dbReference>
<organism evidence="16 17">
    <name type="scientific">Anaeromyxobacter dehalogenans (strain ATCC BAA-258 / DSM 21875 / 2CP-1)</name>
    <dbReference type="NCBI Taxonomy" id="455488"/>
    <lineage>
        <taxon>Bacteria</taxon>
        <taxon>Pseudomonadati</taxon>
        <taxon>Myxococcota</taxon>
        <taxon>Myxococcia</taxon>
        <taxon>Myxococcales</taxon>
        <taxon>Cystobacterineae</taxon>
        <taxon>Anaeromyxobacteraceae</taxon>
        <taxon>Anaeromyxobacter</taxon>
    </lineage>
</organism>
<dbReference type="InterPro" id="IPR005846">
    <property type="entry name" value="A-D-PHexomutase_a/b/a-III"/>
</dbReference>
<dbReference type="GO" id="GO:0004615">
    <property type="term" value="F:phosphomannomutase activity"/>
    <property type="evidence" value="ECO:0007669"/>
    <property type="project" value="TreeGrafter"/>
</dbReference>
<dbReference type="Pfam" id="PF00408">
    <property type="entry name" value="PGM_PMM_IV"/>
    <property type="match status" value="1"/>
</dbReference>
<feature type="domain" description="Alpha-D-phosphohexomutase alpha/beta/alpha" evidence="15">
    <location>
        <begin position="307"/>
        <end position="416"/>
    </location>
</feature>
<dbReference type="Proteomes" id="UP000007089">
    <property type="component" value="Chromosome"/>
</dbReference>
<evidence type="ECO:0000256" key="6">
    <source>
        <dbReference type="ARBA" id="ARBA00066330"/>
    </source>
</evidence>
<dbReference type="Pfam" id="PF02880">
    <property type="entry name" value="PGM_PMM_III"/>
    <property type="match status" value="1"/>
</dbReference>
<dbReference type="SUPFAM" id="SSF55957">
    <property type="entry name" value="Phosphoglucomutase, C-terminal domain"/>
    <property type="match status" value="1"/>
</dbReference>
<dbReference type="PROSITE" id="PS00710">
    <property type="entry name" value="PGM_PMM"/>
    <property type="match status" value="1"/>
</dbReference>
<comment type="catalytic activity">
    <reaction evidence="8 10">
        <text>alpha-D-glucosamine 1-phosphate = D-glucosamine 6-phosphate</text>
        <dbReference type="Rhea" id="RHEA:23424"/>
        <dbReference type="ChEBI" id="CHEBI:58516"/>
        <dbReference type="ChEBI" id="CHEBI:58725"/>
        <dbReference type="EC" id="5.4.2.10"/>
    </reaction>
</comment>
<dbReference type="PANTHER" id="PTHR42946:SF1">
    <property type="entry name" value="PHOSPHOGLUCOMUTASE (ALPHA-D-GLUCOSE-1,6-BISPHOSPHATE-DEPENDENT)"/>
    <property type="match status" value="1"/>
</dbReference>
<dbReference type="AlphaFoldDB" id="B8JBG7"/>
<dbReference type="RefSeq" id="WP_012633594.1">
    <property type="nucleotide sequence ID" value="NC_011891.1"/>
</dbReference>
<dbReference type="Pfam" id="PF02878">
    <property type="entry name" value="PGM_PMM_I"/>
    <property type="match status" value="1"/>
</dbReference>
<dbReference type="InterPro" id="IPR005841">
    <property type="entry name" value="Alpha-D-phosphohexomutase_SF"/>
</dbReference>
<dbReference type="Gene3D" id="3.40.120.10">
    <property type="entry name" value="Alpha-D-Glucose-1,6-Bisphosphate, subunit A, domain 3"/>
    <property type="match status" value="3"/>
</dbReference>
<evidence type="ECO:0000256" key="8">
    <source>
        <dbReference type="HAMAP-Rule" id="MF_01554"/>
    </source>
</evidence>
<dbReference type="HOGENOM" id="CLU_016950_7_0_7"/>
<feature type="region of interest" description="Disordered" evidence="11">
    <location>
        <begin position="1"/>
        <end position="34"/>
    </location>
</feature>
<evidence type="ECO:0000256" key="11">
    <source>
        <dbReference type="SAM" id="MobiDB-lite"/>
    </source>
</evidence>